<protein>
    <submittedName>
        <fullName evidence="1">Uncharacterized protein</fullName>
    </submittedName>
</protein>
<reference evidence="1" key="1">
    <citation type="submission" date="2020-07" db="EMBL/GenBank/DDBJ databases">
        <title>The High-quality genome of the commercially important snow crab, Chionoecetes opilio.</title>
        <authorList>
            <person name="Jeong J.-H."/>
            <person name="Ryu S."/>
        </authorList>
    </citation>
    <scope>NUCLEOTIDE SEQUENCE</scope>
    <source>
        <strain evidence="1">MADBK_172401_WGS</strain>
        <tissue evidence="1">Digestive gland</tissue>
    </source>
</reference>
<gene>
    <name evidence="1" type="ORF">GWK47_053033</name>
</gene>
<dbReference type="Proteomes" id="UP000770661">
    <property type="component" value="Unassembled WGS sequence"/>
</dbReference>
<proteinExistence type="predicted"/>
<sequence>MSGPEEEAAAGAEDILRITSWTDGAGQPKQASFRFLAQPECKQSLPMPVFESRGAKQRRLNIVSDARFVHLLQRPRSTFLPVRIQKLVGDPKKELGVILPPVRRTASGPPYRREDWGCFRPNCRTQTSQVFMVPQVHDLPVLVPRLRARWTVLFEDRSYSQMSTPRTER</sequence>
<name>A0A8J4Y6I5_CHIOP</name>
<comment type="caution">
    <text evidence="1">The sequence shown here is derived from an EMBL/GenBank/DDBJ whole genome shotgun (WGS) entry which is preliminary data.</text>
</comment>
<dbReference type="AlphaFoldDB" id="A0A8J4Y6I5"/>
<organism evidence="1 2">
    <name type="scientific">Chionoecetes opilio</name>
    <name type="common">Atlantic snow crab</name>
    <name type="synonym">Cancer opilio</name>
    <dbReference type="NCBI Taxonomy" id="41210"/>
    <lineage>
        <taxon>Eukaryota</taxon>
        <taxon>Metazoa</taxon>
        <taxon>Ecdysozoa</taxon>
        <taxon>Arthropoda</taxon>
        <taxon>Crustacea</taxon>
        <taxon>Multicrustacea</taxon>
        <taxon>Malacostraca</taxon>
        <taxon>Eumalacostraca</taxon>
        <taxon>Eucarida</taxon>
        <taxon>Decapoda</taxon>
        <taxon>Pleocyemata</taxon>
        <taxon>Brachyura</taxon>
        <taxon>Eubrachyura</taxon>
        <taxon>Majoidea</taxon>
        <taxon>Majidae</taxon>
        <taxon>Chionoecetes</taxon>
    </lineage>
</organism>
<evidence type="ECO:0000313" key="2">
    <source>
        <dbReference type="Proteomes" id="UP000770661"/>
    </source>
</evidence>
<accession>A0A8J4Y6I5</accession>
<dbReference type="EMBL" id="JACEEZ010016567">
    <property type="protein sequence ID" value="KAG0718146.1"/>
    <property type="molecule type" value="Genomic_DNA"/>
</dbReference>
<evidence type="ECO:0000313" key="1">
    <source>
        <dbReference type="EMBL" id="KAG0718146.1"/>
    </source>
</evidence>
<keyword evidence="2" id="KW-1185">Reference proteome</keyword>